<organism evidence="2 3">
    <name type="scientific">Olea europaea subsp. europaea</name>
    <dbReference type="NCBI Taxonomy" id="158383"/>
    <lineage>
        <taxon>Eukaryota</taxon>
        <taxon>Viridiplantae</taxon>
        <taxon>Streptophyta</taxon>
        <taxon>Embryophyta</taxon>
        <taxon>Tracheophyta</taxon>
        <taxon>Spermatophyta</taxon>
        <taxon>Magnoliopsida</taxon>
        <taxon>eudicotyledons</taxon>
        <taxon>Gunneridae</taxon>
        <taxon>Pentapetalae</taxon>
        <taxon>asterids</taxon>
        <taxon>lamiids</taxon>
        <taxon>Lamiales</taxon>
        <taxon>Oleaceae</taxon>
        <taxon>Oleeae</taxon>
        <taxon>Olea</taxon>
    </lineage>
</organism>
<dbReference type="PROSITE" id="PS51257">
    <property type="entry name" value="PROKAR_LIPOPROTEIN"/>
    <property type="match status" value="1"/>
</dbReference>
<gene>
    <name evidence="2" type="ORF">OLEA9_A073939</name>
</gene>
<name>A0A8S0QAV7_OLEEU</name>
<evidence type="ECO:0008006" key="4">
    <source>
        <dbReference type="Google" id="ProtNLM"/>
    </source>
</evidence>
<protein>
    <recommendedName>
        <fullName evidence="4">Lipoprotein</fullName>
    </recommendedName>
</protein>
<feature type="chain" id="PRO_5035892909" description="Lipoprotein" evidence="1">
    <location>
        <begin position="34"/>
        <end position="71"/>
    </location>
</feature>
<accession>A0A8S0QAV7</accession>
<dbReference type="AlphaFoldDB" id="A0A8S0QAV7"/>
<dbReference type="Gramene" id="OE9A073939T1">
    <property type="protein sequence ID" value="OE9A073939C1"/>
    <property type="gene ID" value="OE9A073939"/>
</dbReference>
<comment type="caution">
    <text evidence="2">The sequence shown here is derived from an EMBL/GenBank/DDBJ whole genome shotgun (WGS) entry which is preliminary data.</text>
</comment>
<sequence>MRSTLQRKFGNGGLGFFSLQMVVVSCGSGGASGCRVVVGGDARTGGANGGSGVGIGGGWLDVQLVSVVRLG</sequence>
<evidence type="ECO:0000313" key="2">
    <source>
        <dbReference type="EMBL" id="CAA2963580.1"/>
    </source>
</evidence>
<reference evidence="2 3" key="1">
    <citation type="submission" date="2019-12" db="EMBL/GenBank/DDBJ databases">
        <authorList>
            <person name="Alioto T."/>
            <person name="Alioto T."/>
            <person name="Gomez Garrido J."/>
        </authorList>
    </citation>
    <scope>NUCLEOTIDE SEQUENCE [LARGE SCALE GENOMIC DNA]</scope>
</reference>
<evidence type="ECO:0000313" key="3">
    <source>
        <dbReference type="Proteomes" id="UP000594638"/>
    </source>
</evidence>
<proteinExistence type="predicted"/>
<dbReference type="EMBL" id="CACTIH010001811">
    <property type="protein sequence ID" value="CAA2963580.1"/>
    <property type="molecule type" value="Genomic_DNA"/>
</dbReference>
<keyword evidence="3" id="KW-1185">Reference proteome</keyword>
<evidence type="ECO:0000256" key="1">
    <source>
        <dbReference type="SAM" id="SignalP"/>
    </source>
</evidence>
<keyword evidence="1" id="KW-0732">Signal</keyword>
<dbReference type="Proteomes" id="UP000594638">
    <property type="component" value="Unassembled WGS sequence"/>
</dbReference>
<feature type="signal peptide" evidence="1">
    <location>
        <begin position="1"/>
        <end position="33"/>
    </location>
</feature>